<dbReference type="Proteomes" id="UP000799537">
    <property type="component" value="Unassembled WGS sequence"/>
</dbReference>
<evidence type="ECO:0008006" key="4">
    <source>
        <dbReference type="Google" id="ProtNLM"/>
    </source>
</evidence>
<accession>A0A6A6CER9</accession>
<name>A0A6A6CER9_ZASCE</name>
<evidence type="ECO:0000313" key="3">
    <source>
        <dbReference type="Proteomes" id="UP000799537"/>
    </source>
</evidence>
<dbReference type="AlphaFoldDB" id="A0A6A6CER9"/>
<organism evidence="2 3">
    <name type="scientific">Zasmidium cellare ATCC 36951</name>
    <dbReference type="NCBI Taxonomy" id="1080233"/>
    <lineage>
        <taxon>Eukaryota</taxon>
        <taxon>Fungi</taxon>
        <taxon>Dikarya</taxon>
        <taxon>Ascomycota</taxon>
        <taxon>Pezizomycotina</taxon>
        <taxon>Dothideomycetes</taxon>
        <taxon>Dothideomycetidae</taxon>
        <taxon>Mycosphaerellales</taxon>
        <taxon>Mycosphaerellaceae</taxon>
        <taxon>Zasmidium</taxon>
    </lineage>
</organism>
<protein>
    <recommendedName>
        <fullName evidence="4">SnoaL-like domain-containing protein</fullName>
    </recommendedName>
</protein>
<dbReference type="EMBL" id="ML993599">
    <property type="protein sequence ID" value="KAF2165707.1"/>
    <property type="molecule type" value="Genomic_DNA"/>
</dbReference>
<dbReference type="OrthoDB" id="10693759at2759"/>
<evidence type="ECO:0000256" key="1">
    <source>
        <dbReference type="SAM" id="MobiDB-lite"/>
    </source>
</evidence>
<proteinExistence type="predicted"/>
<evidence type="ECO:0000313" key="2">
    <source>
        <dbReference type="EMBL" id="KAF2165707.1"/>
    </source>
</evidence>
<feature type="region of interest" description="Disordered" evidence="1">
    <location>
        <begin position="1"/>
        <end position="44"/>
    </location>
</feature>
<keyword evidence="3" id="KW-1185">Reference proteome</keyword>
<dbReference type="GeneID" id="54560315"/>
<gene>
    <name evidence="2" type="ORF">M409DRAFT_23997</name>
</gene>
<reference evidence="2" key="1">
    <citation type="journal article" date="2020" name="Stud. Mycol.">
        <title>101 Dothideomycetes genomes: a test case for predicting lifestyles and emergence of pathogens.</title>
        <authorList>
            <person name="Haridas S."/>
            <person name="Albert R."/>
            <person name="Binder M."/>
            <person name="Bloem J."/>
            <person name="Labutti K."/>
            <person name="Salamov A."/>
            <person name="Andreopoulos B."/>
            <person name="Baker S."/>
            <person name="Barry K."/>
            <person name="Bills G."/>
            <person name="Bluhm B."/>
            <person name="Cannon C."/>
            <person name="Castanera R."/>
            <person name="Culley D."/>
            <person name="Daum C."/>
            <person name="Ezra D."/>
            <person name="Gonzalez J."/>
            <person name="Henrissat B."/>
            <person name="Kuo A."/>
            <person name="Liang C."/>
            <person name="Lipzen A."/>
            <person name="Lutzoni F."/>
            <person name="Magnuson J."/>
            <person name="Mondo S."/>
            <person name="Nolan M."/>
            <person name="Ohm R."/>
            <person name="Pangilinan J."/>
            <person name="Park H.-J."/>
            <person name="Ramirez L."/>
            <person name="Alfaro M."/>
            <person name="Sun H."/>
            <person name="Tritt A."/>
            <person name="Yoshinaga Y."/>
            <person name="Zwiers L.-H."/>
            <person name="Turgeon B."/>
            <person name="Goodwin S."/>
            <person name="Spatafora J."/>
            <person name="Crous P."/>
            <person name="Grigoriev I."/>
        </authorList>
    </citation>
    <scope>NUCLEOTIDE SEQUENCE</scope>
    <source>
        <strain evidence="2">ATCC 36951</strain>
    </source>
</reference>
<dbReference type="RefSeq" id="XP_033666596.1">
    <property type="nucleotide sequence ID" value="XM_033807043.1"/>
</dbReference>
<feature type="compositionally biased region" description="Basic and acidic residues" evidence="1">
    <location>
        <begin position="1"/>
        <end position="11"/>
    </location>
</feature>
<sequence>MVPPKEKERPTKAFNPLTESSDSKPDLEATAPGATSEEPENLTPTETLMLDLSRKFIAAVNERAFDAALALQDTSVGEEFGVAINFTAQLMNSPKVSDWDEYVGFFRDTVAEWPEYHIGLISSTVSLDNVRDKADVFLLAEETGKPPGVRTVAPSRLEWLKVGQKWMLSKHLMFRGAEMDPMGVEK</sequence>